<evidence type="ECO:0000313" key="5">
    <source>
        <dbReference type="Proteomes" id="UP000014074"/>
    </source>
</evidence>
<gene>
    <name evidence="4" type="ORF">UCRPA7_2553</name>
</gene>
<dbReference type="OrthoDB" id="9974981at2759"/>
<dbReference type="GO" id="GO:0016491">
    <property type="term" value="F:oxidoreductase activity"/>
    <property type="evidence" value="ECO:0007669"/>
    <property type="project" value="UniProtKB-KW"/>
</dbReference>
<protein>
    <submittedName>
        <fullName evidence="4">Putative isoflavone reductase family protein</fullName>
    </submittedName>
</protein>
<dbReference type="KEGG" id="tmn:UCRPA7_2553"/>
<dbReference type="Gene3D" id="3.90.25.10">
    <property type="entry name" value="UDP-galactose 4-epimerase, domain 1"/>
    <property type="match status" value="1"/>
</dbReference>
<keyword evidence="5" id="KW-1185">Reference proteome</keyword>
<dbReference type="RefSeq" id="XP_007913309.1">
    <property type="nucleotide sequence ID" value="XM_007915118.1"/>
</dbReference>
<dbReference type="InterPro" id="IPR036291">
    <property type="entry name" value="NAD(P)-bd_dom_sf"/>
</dbReference>
<dbReference type="eggNOG" id="ENOG502S2BC">
    <property type="taxonomic scope" value="Eukaryota"/>
</dbReference>
<feature type="domain" description="NmrA-like" evidence="3">
    <location>
        <begin position="5"/>
        <end position="234"/>
    </location>
</feature>
<keyword evidence="2" id="KW-0560">Oxidoreductase</keyword>
<name>R8BRE9_PHAM7</name>
<dbReference type="GeneID" id="19322814"/>
<dbReference type="SUPFAM" id="SSF51735">
    <property type="entry name" value="NAD(P)-binding Rossmann-fold domains"/>
    <property type="match status" value="1"/>
</dbReference>
<dbReference type="EMBL" id="KB932940">
    <property type="protein sequence ID" value="EOO01952.1"/>
    <property type="molecule type" value="Genomic_DNA"/>
</dbReference>
<dbReference type="Proteomes" id="UP000014074">
    <property type="component" value="Unassembled WGS sequence"/>
</dbReference>
<dbReference type="Gene3D" id="3.40.50.720">
    <property type="entry name" value="NAD(P)-binding Rossmann-like Domain"/>
    <property type="match status" value="1"/>
</dbReference>
<accession>R8BRE9</accession>
<evidence type="ECO:0000313" key="4">
    <source>
        <dbReference type="EMBL" id="EOO01952.1"/>
    </source>
</evidence>
<dbReference type="InterPro" id="IPR045312">
    <property type="entry name" value="PCBER-like"/>
</dbReference>
<dbReference type="Pfam" id="PF05368">
    <property type="entry name" value="NmrA"/>
    <property type="match status" value="1"/>
</dbReference>
<dbReference type="PANTHER" id="PTHR47706:SF9">
    <property type="entry name" value="NMRA-LIKE DOMAIN-CONTAINING PROTEIN-RELATED"/>
    <property type="match status" value="1"/>
</dbReference>
<sequence>MAGFKNILLIGAGGSIGSVVLEALLKESCFTVSILQRASSKAKIHRTVHLITVTDSYPEEELKAAFKGQDVIINCITSLDVSEQYRFIDAAIEAGVRRYVPSEYGLDNLKPEAQALNMVFRDKGKVQEYLRSKTDVIEWMSVSCGMWIKWSMEHDFLGMHVREKRFVLWDEGEGYFSCTTEENTALAVVNALSRYPEETKNKNLFLSDFAITQRQLLAEIERQTGEKFSVEKLDSYKLIEEKQAAFEAGDRYAT</sequence>
<proteinExistence type="predicted"/>
<dbReference type="AlphaFoldDB" id="R8BRE9"/>
<dbReference type="CDD" id="cd05259">
    <property type="entry name" value="PCBER_SDR_a"/>
    <property type="match status" value="1"/>
</dbReference>
<keyword evidence="1" id="KW-0521">NADP</keyword>
<evidence type="ECO:0000259" key="3">
    <source>
        <dbReference type="Pfam" id="PF05368"/>
    </source>
</evidence>
<evidence type="ECO:0000256" key="1">
    <source>
        <dbReference type="ARBA" id="ARBA00022857"/>
    </source>
</evidence>
<reference evidence="5" key="1">
    <citation type="journal article" date="2013" name="Genome Announc.">
        <title>Draft genome sequence of the ascomycete Phaeoacremonium aleophilum strain UCR-PA7, a causal agent of the esca disease complex in grapevines.</title>
        <authorList>
            <person name="Blanco-Ulate B."/>
            <person name="Rolshausen P."/>
            <person name="Cantu D."/>
        </authorList>
    </citation>
    <scope>NUCLEOTIDE SEQUENCE [LARGE SCALE GENOMIC DNA]</scope>
    <source>
        <strain evidence="5">UCR-PA7</strain>
    </source>
</reference>
<organism evidence="4 5">
    <name type="scientific">Phaeoacremonium minimum (strain UCR-PA7)</name>
    <name type="common">Esca disease fungus</name>
    <name type="synonym">Togninia minima</name>
    <dbReference type="NCBI Taxonomy" id="1286976"/>
    <lineage>
        <taxon>Eukaryota</taxon>
        <taxon>Fungi</taxon>
        <taxon>Dikarya</taxon>
        <taxon>Ascomycota</taxon>
        <taxon>Pezizomycotina</taxon>
        <taxon>Sordariomycetes</taxon>
        <taxon>Sordariomycetidae</taxon>
        <taxon>Togniniales</taxon>
        <taxon>Togniniaceae</taxon>
        <taxon>Phaeoacremonium</taxon>
    </lineage>
</organism>
<evidence type="ECO:0000256" key="2">
    <source>
        <dbReference type="ARBA" id="ARBA00023002"/>
    </source>
</evidence>
<dbReference type="InterPro" id="IPR051609">
    <property type="entry name" value="NmrA/Isoflavone_reductase-like"/>
</dbReference>
<dbReference type="PANTHER" id="PTHR47706">
    <property type="entry name" value="NMRA-LIKE FAMILY PROTEIN"/>
    <property type="match status" value="1"/>
</dbReference>
<dbReference type="HOGENOM" id="CLU_044876_3_3_1"/>
<dbReference type="InterPro" id="IPR008030">
    <property type="entry name" value="NmrA-like"/>
</dbReference>